<keyword evidence="5 6" id="KW-0472">Membrane</keyword>
<dbReference type="InterPro" id="IPR005495">
    <property type="entry name" value="LptG/LptF_permease"/>
</dbReference>
<evidence type="ECO:0000256" key="2">
    <source>
        <dbReference type="ARBA" id="ARBA00022475"/>
    </source>
</evidence>
<sequence length="361" mass="41540">MTRFDWHIVARVLKGFALFVSALIVFFIVLHWVEYNDDFVDRGADMSEIFRVYYPAYIPEIVRLISPLAIFLSCIYVTGKLAQEVQLIALQTSGVSLYRLMRPYLLVGVTLTLVMFGFNGWVVPRANEVVVQYDNEYLHPERQTIEVSEIHRQNDPRSIVSVGYYDTGEQRAHHVSLQRFDEQQHLRERFDADRMDWVDSLQVWRMVGVTERTFPDDQPMQQAYHSRMDTTLQITPRDLARTARDVEAMTVTEARYYLESLQRSGAGQLGRPLVAYYNKFAYPVANLILVLIAVPLAAVRRRGGQAVRFGIGLFVALLYLAAQKLSEPFGYAETLDPWLTTWIPHALFATVALLLLLQARK</sequence>
<feature type="transmembrane region" description="Helical" evidence="6">
    <location>
        <begin position="103"/>
        <end position="123"/>
    </location>
</feature>
<evidence type="ECO:0000256" key="3">
    <source>
        <dbReference type="ARBA" id="ARBA00022692"/>
    </source>
</evidence>
<dbReference type="Pfam" id="PF03739">
    <property type="entry name" value="LptF_LptG"/>
    <property type="match status" value="1"/>
</dbReference>
<dbReference type="Proteomes" id="UP000221024">
    <property type="component" value="Unassembled WGS sequence"/>
</dbReference>
<feature type="transmembrane region" description="Helical" evidence="6">
    <location>
        <begin position="342"/>
        <end position="359"/>
    </location>
</feature>
<dbReference type="PANTHER" id="PTHR33529">
    <property type="entry name" value="SLR0882 PROTEIN-RELATED"/>
    <property type="match status" value="1"/>
</dbReference>
<keyword evidence="2" id="KW-1003">Cell membrane</keyword>
<dbReference type="GO" id="GO:0015920">
    <property type="term" value="P:lipopolysaccharide transport"/>
    <property type="evidence" value="ECO:0007669"/>
    <property type="project" value="TreeGrafter"/>
</dbReference>
<dbReference type="EMBL" id="PDEP01000006">
    <property type="protein sequence ID" value="PEN06983.1"/>
    <property type="molecule type" value="Genomic_DNA"/>
</dbReference>
<evidence type="ECO:0000313" key="8">
    <source>
        <dbReference type="Proteomes" id="UP000221024"/>
    </source>
</evidence>
<feature type="transmembrane region" description="Helical" evidence="6">
    <location>
        <begin position="280"/>
        <end position="299"/>
    </location>
</feature>
<keyword evidence="8" id="KW-1185">Reference proteome</keyword>
<evidence type="ECO:0000313" key="7">
    <source>
        <dbReference type="EMBL" id="PEN06983.1"/>
    </source>
</evidence>
<keyword evidence="3 6" id="KW-0812">Transmembrane</keyword>
<dbReference type="GO" id="GO:0043190">
    <property type="term" value="C:ATP-binding cassette (ABC) transporter complex"/>
    <property type="evidence" value="ECO:0007669"/>
    <property type="project" value="TreeGrafter"/>
</dbReference>
<reference evidence="7 8" key="1">
    <citation type="submission" date="2017-10" db="EMBL/GenBank/DDBJ databases">
        <title>Draft genome of Longimonas halophila.</title>
        <authorList>
            <person name="Goh K.M."/>
            <person name="Shamsir M.S."/>
            <person name="Lim S.W."/>
        </authorList>
    </citation>
    <scope>NUCLEOTIDE SEQUENCE [LARGE SCALE GENOMIC DNA]</scope>
    <source>
        <strain evidence="7 8">KCTC 42399</strain>
    </source>
</reference>
<feature type="transmembrane region" description="Helical" evidence="6">
    <location>
        <begin position="12"/>
        <end position="33"/>
    </location>
</feature>
<proteinExistence type="predicted"/>
<keyword evidence="4 6" id="KW-1133">Transmembrane helix</keyword>
<protein>
    <submittedName>
        <fullName evidence="7">Permease</fullName>
    </submittedName>
</protein>
<feature type="transmembrane region" description="Helical" evidence="6">
    <location>
        <begin position="306"/>
        <end position="322"/>
    </location>
</feature>
<evidence type="ECO:0000256" key="1">
    <source>
        <dbReference type="ARBA" id="ARBA00004651"/>
    </source>
</evidence>
<name>A0A2H3NXL0_9BACT</name>
<gene>
    <name evidence="7" type="ORF">CRI93_07525</name>
</gene>
<dbReference type="AlphaFoldDB" id="A0A2H3NXL0"/>
<comment type="subcellular location">
    <subcellularLocation>
        <location evidence="1">Cell membrane</location>
        <topology evidence="1">Multi-pass membrane protein</topology>
    </subcellularLocation>
</comment>
<evidence type="ECO:0000256" key="6">
    <source>
        <dbReference type="SAM" id="Phobius"/>
    </source>
</evidence>
<dbReference type="PANTHER" id="PTHR33529:SF8">
    <property type="entry name" value="PERMEASE, YJGP_YJGQ FAMILY"/>
    <property type="match status" value="1"/>
</dbReference>
<feature type="transmembrane region" description="Helical" evidence="6">
    <location>
        <begin position="61"/>
        <end position="82"/>
    </location>
</feature>
<comment type="caution">
    <text evidence="7">The sequence shown here is derived from an EMBL/GenBank/DDBJ whole genome shotgun (WGS) entry which is preliminary data.</text>
</comment>
<accession>A0A2H3NXL0</accession>
<dbReference type="OrthoDB" id="9807977at2"/>
<evidence type="ECO:0000256" key="5">
    <source>
        <dbReference type="ARBA" id="ARBA00023136"/>
    </source>
</evidence>
<organism evidence="7 8">
    <name type="scientific">Longimonas halophila</name>
    <dbReference type="NCBI Taxonomy" id="1469170"/>
    <lineage>
        <taxon>Bacteria</taxon>
        <taxon>Pseudomonadati</taxon>
        <taxon>Rhodothermota</taxon>
        <taxon>Rhodothermia</taxon>
        <taxon>Rhodothermales</taxon>
        <taxon>Salisaetaceae</taxon>
        <taxon>Longimonas</taxon>
    </lineage>
</organism>
<evidence type="ECO:0000256" key="4">
    <source>
        <dbReference type="ARBA" id="ARBA00022989"/>
    </source>
</evidence>